<dbReference type="AlphaFoldDB" id="A0AA96RE99"/>
<dbReference type="Proteomes" id="UP001305702">
    <property type="component" value="Chromosome"/>
</dbReference>
<keyword evidence="1" id="KW-1133">Transmembrane helix</keyword>
<name>A0AA96RE99_9BACL</name>
<keyword evidence="1" id="KW-0472">Membrane</keyword>
<gene>
    <name evidence="2" type="ORF">MJA45_22020</name>
</gene>
<dbReference type="InterPro" id="IPR029016">
    <property type="entry name" value="GAF-like_dom_sf"/>
</dbReference>
<proteinExistence type="predicted"/>
<evidence type="ECO:0000313" key="3">
    <source>
        <dbReference type="Proteomes" id="UP001305702"/>
    </source>
</evidence>
<dbReference type="KEGG" id="paun:MJA45_22020"/>
<dbReference type="RefSeq" id="WP_315604045.1">
    <property type="nucleotide sequence ID" value="NZ_CP130318.1"/>
</dbReference>
<evidence type="ECO:0000313" key="2">
    <source>
        <dbReference type="EMBL" id="WNQ10271.1"/>
    </source>
</evidence>
<dbReference type="SUPFAM" id="SSF55781">
    <property type="entry name" value="GAF domain-like"/>
    <property type="match status" value="1"/>
</dbReference>
<reference evidence="2 3" key="1">
    <citation type="submission" date="2022-02" db="EMBL/GenBank/DDBJ databases">
        <title>Paenibacillus sp. MBLB1776 Whole Genome Shotgun Sequencing.</title>
        <authorList>
            <person name="Hwang C.Y."/>
            <person name="Cho E.-S."/>
            <person name="Seo M.-J."/>
        </authorList>
    </citation>
    <scope>NUCLEOTIDE SEQUENCE [LARGE SCALE GENOMIC DNA]</scope>
    <source>
        <strain evidence="2 3">MBLB1776</strain>
    </source>
</reference>
<feature type="transmembrane region" description="Helical" evidence="1">
    <location>
        <begin position="9"/>
        <end position="27"/>
    </location>
</feature>
<protein>
    <recommendedName>
        <fullName evidence="4">GAF domain-containing protein</fullName>
    </recommendedName>
</protein>
<dbReference type="Gene3D" id="3.30.450.40">
    <property type="match status" value="1"/>
</dbReference>
<feature type="transmembrane region" description="Helical" evidence="1">
    <location>
        <begin position="93"/>
        <end position="111"/>
    </location>
</feature>
<feature type="transmembrane region" description="Helical" evidence="1">
    <location>
        <begin position="33"/>
        <end position="49"/>
    </location>
</feature>
<organism evidence="2 3">
    <name type="scientific">Paenibacillus aurantius</name>
    <dbReference type="NCBI Taxonomy" id="2918900"/>
    <lineage>
        <taxon>Bacteria</taxon>
        <taxon>Bacillati</taxon>
        <taxon>Bacillota</taxon>
        <taxon>Bacilli</taxon>
        <taxon>Bacillales</taxon>
        <taxon>Paenibacillaceae</taxon>
        <taxon>Paenibacillus</taxon>
    </lineage>
</organism>
<sequence length="412" mass="47031">MIYRQNRKWLAWVEAAVIYGAAAFWLITYDVPWLLWSPNPFLFVVLYFALRYGNRVGIAAAAGASALHLASFLQENGDWYGLFDRWENSKWFISYWGIALFVGHVASDLRFRYAVLADEQEETKEHLAKVEESYGDLMKVKTALENKVVGAQESLFTLYKIARALDSDNSEIIFTDAVRLFKDLIKAGSIVIYRMSPSGDLLRRKVYFGGEITYPATVFLDRPSVYARVCSERTIQLRMENEPADSPMLAGPLLDEEGKVIAVIGLNGLDFAAMNRHTVDLFRLILVWMGESCVKAFRHEQLGHGDRYFPGTHVMRPEAFYAKLNEETLRAEDFDQEFLLLQIPVDFGAMEEIAAVREVDHLMKQTLRSGDEMAYDAFRRELLYLLPATSPELASRIEERIRSRFSEGGLAP</sequence>
<keyword evidence="3" id="KW-1185">Reference proteome</keyword>
<keyword evidence="1" id="KW-0812">Transmembrane</keyword>
<accession>A0AA96RE99</accession>
<dbReference type="EMBL" id="CP130318">
    <property type="protein sequence ID" value="WNQ10271.1"/>
    <property type="molecule type" value="Genomic_DNA"/>
</dbReference>
<evidence type="ECO:0008006" key="4">
    <source>
        <dbReference type="Google" id="ProtNLM"/>
    </source>
</evidence>
<evidence type="ECO:0000256" key="1">
    <source>
        <dbReference type="SAM" id="Phobius"/>
    </source>
</evidence>